<feature type="binding site" evidence="7">
    <location>
        <begin position="87"/>
        <end position="91"/>
    </location>
    <ligand>
        <name>ATP</name>
        <dbReference type="ChEBI" id="CHEBI:30616"/>
    </ligand>
</feature>
<evidence type="ECO:0000256" key="8">
    <source>
        <dbReference type="RuleBase" id="RU000418"/>
    </source>
</evidence>
<dbReference type="GO" id="GO:0005524">
    <property type="term" value="F:ATP binding"/>
    <property type="evidence" value="ECO:0007669"/>
    <property type="project" value="UniProtKB-UniRule"/>
</dbReference>
<dbReference type="PROSITE" id="PS00296">
    <property type="entry name" value="CHAPERONINS_CPN60"/>
    <property type="match status" value="1"/>
</dbReference>
<dbReference type="HAMAP" id="MF_00600">
    <property type="entry name" value="CH60"/>
    <property type="match status" value="1"/>
</dbReference>
<dbReference type="GO" id="GO:0140662">
    <property type="term" value="F:ATP-dependent protein folding chaperone"/>
    <property type="evidence" value="ECO:0007669"/>
    <property type="project" value="InterPro"/>
</dbReference>
<comment type="similarity">
    <text evidence="1 7 8">Belongs to the chaperonin (HSP60) family.</text>
</comment>
<evidence type="ECO:0000313" key="10">
    <source>
        <dbReference type="EMBL" id="QGA64211.1"/>
    </source>
</evidence>
<dbReference type="Pfam" id="PF00118">
    <property type="entry name" value="Cpn60_TCP1"/>
    <property type="match status" value="1"/>
</dbReference>
<dbReference type="InterPro" id="IPR027413">
    <property type="entry name" value="GROEL-like_equatorial_sf"/>
</dbReference>
<dbReference type="FunFam" id="3.50.7.10:FF:000001">
    <property type="entry name" value="60 kDa chaperonin"/>
    <property type="match status" value="1"/>
</dbReference>
<evidence type="ECO:0000256" key="4">
    <source>
        <dbReference type="ARBA" id="ARBA00022840"/>
    </source>
</evidence>
<evidence type="ECO:0000256" key="2">
    <source>
        <dbReference type="ARBA" id="ARBA00022490"/>
    </source>
</evidence>
<dbReference type="Gene3D" id="1.10.560.10">
    <property type="entry name" value="GroEL-like equatorial domain"/>
    <property type="match status" value="1"/>
</dbReference>
<evidence type="ECO:0000256" key="3">
    <source>
        <dbReference type="ARBA" id="ARBA00022741"/>
    </source>
</evidence>
<dbReference type="FunFam" id="1.10.560.10:FF:000001">
    <property type="entry name" value="60 kDa chaperonin"/>
    <property type="match status" value="1"/>
</dbReference>
<protein>
    <recommendedName>
        <fullName evidence="7">Chaperonin GroEL</fullName>
        <ecNumber evidence="7">5.6.1.7</ecNumber>
    </recommendedName>
    <alternativeName>
        <fullName evidence="7">60 kDa chaperonin</fullName>
    </alternativeName>
    <alternativeName>
        <fullName evidence="7">Chaperonin-60</fullName>
        <shortName evidence="7">Cpn60</shortName>
    </alternativeName>
</protein>
<keyword evidence="11" id="KW-1185">Reference proteome</keyword>
<feature type="binding site" evidence="7">
    <location>
        <begin position="30"/>
        <end position="33"/>
    </location>
    <ligand>
        <name>ATP</name>
        <dbReference type="ChEBI" id="CHEBI:30616"/>
    </ligand>
</feature>
<organism evidence="10 11">
    <name type="scientific">Vibrio algicola</name>
    <dbReference type="NCBI Taxonomy" id="2662262"/>
    <lineage>
        <taxon>Bacteria</taxon>
        <taxon>Pseudomonadati</taxon>
        <taxon>Pseudomonadota</taxon>
        <taxon>Gammaproteobacteria</taxon>
        <taxon>Vibrionales</taxon>
        <taxon>Vibrionaceae</taxon>
        <taxon>Vibrio</taxon>
    </lineage>
</organism>
<feature type="binding site" evidence="7">
    <location>
        <position position="51"/>
    </location>
    <ligand>
        <name>ATP</name>
        <dbReference type="ChEBI" id="CHEBI:30616"/>
    </ligand>
</feature>
<accession>A0A5Q0TC47</accession>
<name>A0A5Q0TC47_9VIBR</name>
<evidence type="ECO:0000256" key="9">
    <source>
        <dbReference type="RuleBase" id="RU000419"/>
    </source>
</evidence>
<dbReference type="PRINTS" id="PR00298">
    <property type="entry name" value="CHAPERONIN60"/>
</dbReference>
<keyword evidence="3 7" id="KW-0547">Nucleotide-binding</keyword>
<feature type="binding site" evidence="7">
    <location>
        <begin position="481"/>
        <end position="483"/>
    </location>
    <ligand>
        <name>ATP</name>
        <dbReference type="ChEBI" id="CHEBI:30616"/>
    </ligand>
</feature>
<dbReference type="Proteomes" id="UP000348942">
    <property type="component" value="Chromosome 1"/>
</dbReference>
<sequence>MATKDVKFGNDARIKMLEGVNVLADAVKVTLGPKGRNVVLDKSFGAPTITKDGVSVAREIELEDKFQNMGAQMVKQVASQANDVAGDGTTTATVLAQSIITEGLKAVAAGMNPMDLKRGIDKAVAAAVEELKNLSKPCATSIEIEQVGAISANADSTIGKIIAEAMDKVGRDGVITVEEGQALQDELDVVEGMQFDRGYLSPYFINNPEAGSVDLESPFILLVDKKVSNIRELLPTLEAVAKASRPLLIIAEDVEGEALATLVVNNMRGIVKVAAVKAPGFGDRRKAMLQDIAALTAGTVISEEIGLELEKATLEDLGQAKRVTITKENTTIIDGAGEESIIQGRVTQIRQQIEDATSDYDKEKLQERVAKLAGGVAVIKVGAATEVEMKEKKDRVEDALHATRAAVEEGIVAGGGVALIRAAATVSANGLAGDNEEQNVGIRVALRAMESPIRQITKNAGDEESVVANNVRAGEGNYGYNAATGEYGDMIAMGILDPTKVTRSALQFAASVAGLMITTEAMVTDKPQDSGSAMPDMGSMGGMGGMGGMM</sequence>
<dbReference type="InterPro" id="IPR018370">
    <property type="entry name" value="Chaperonin_Cpn60_CS"/>
</dbReference>
<dbReference type="InterPro" id="IPR027410">
    <property type="entry name" value="TCP-1-like_intermed_sf"/>
</dbReference>
<evidence type="ECO:0000256" key="5">
    <source>
        <dbReference type="ARBA" id="ARBA00023186"/>
    </source>
</evidence>
<dbReference type="GO" id="GO:0042026">
    <property type="term" value="P:protein refolding"/>
    <property type="evidence" value="ECO:0007669"/>
    <property type="project" value="UniProtKB-UniRule"/>
</dbReference>
<dbReference type="NCBIfam" id="NF009489">
    <property type="entry name" value="PRK12851.1"/>
    <property type="match status" value="1"/>
</dbReference>
<dbReference type="SUPFAM" id="SSF52029">
    <property type="entry name" value="GroEL apical domain-like"/>
    <property type="match status" value="1"/>
</dbReference>
<keyword evidence="2 7" id="KW-0963">Cytoplasm</keyword>
<proteinExistence type="inferred from homology"/>
<dbReference type="NCBIfam" id="NF009488">
    <property type="entry name" value="PRK12850.1"/>
    <property type="match status" value="1"/>
</dbReference>
<dbReference type="NCBIfam" id="NF009487">
    <property type="entry name" value="PRK12849.1"/>
    <property type="match status" value="1"/>
</dbReference>
<dbReference type="RefSeq" id="WP_153445991.1">
    <property type="nucleotide sequence ID" value="NZ_CP045699.1"/>
</dbReference>
<evidence type="ECO:0000313" key="11">
    <source>
        <dbReference type="Proteomes" id="UP000348942"/>
    </source>
</evidence>
<dbReference type="CDD" id="cd03344">
    <property type="entry name" value="GroEL"/>
    <property type="match status" value="1"/>
</dbReference>
<feature type="binding site" evidence="7">
    <location>
        <position position="497"/>
    </location>
    <ligand>
        <name>ATP</name>
        <dbReference type="ChEBI" id="CHEBI:30616"/>
    </ligand>
</feature>
<dbReference type="NCBIfam" id="NF000592">
    <property type="entry name" value="PRK00013.1"/>
    <property type="match status" value="1"/>
</dbReference>
<feature type="binding site" evidence="7">
    <location>
        <position position="415"/>
    </location>
    <ligand>
        <name>ATP</name>
        <dbReference type="ChEBI" id="CHEBI:30616"/>
    </ligand>
</feature>
<dbReference type="EMBL" id="CP045699">
    <property type="protein sequence ID" value="QGA64211.1"/>
    <property type="molecule type" value="Genomic_DNA"/>
</dbReference>
<dbReference type="GO" id="GO:0016853">
    <property type="term" value="F:isomerase activity"/>
    <property type="evidence" value="ECO:0007669"/>
    <property type="project" value="UniProtKB-KW"/>
</dbReference>
<comment type="subcellular location">
    <subcellularLocation>
        <location evidence="7">Cytoplasm</location>
    </subcellularLocation>
</comment>
<keyword evidence="4 7" id="KW-0067">ATP-binding</keyword>
<comment type="function">
    <text evidence="7 9">Together with its co-chaperonin GroES, plays an essential role in assisting protein folding. The GroEL-GroES system forms a nano-cage that allows encapsulation of the non-native substrate proteins and provides a physical environment optimized to promote and accelerate protein folding.</text>
</comment>
<keyword evidence="5 7" id="KW-0143">Chaperone</keyword>
<reference evidence="10 11" key="1">
    <citation type="submission" date="2019-10" db="EMBL/GenBank/DDBJ databases">
        <title>Vibrio sp. nov., isolated from Coralline algae surface.</title>
        <authorList>
            <person name="Geng Y."/>
            <person name="Zhang X."/>
        </authorList>
    </citation>
    <scope>NUCLEOTIDE SEQUENCE [LARGE SCALE GENOMIC DNA]</scope>
    <source>
        <strain evidence="10 11">SM1977</strain>
    </source>
</reference>
<dbReference type="InterPro" id="IPR002423">
    <property type="entry name" value="Cpn60/GroEL/TCP-1"/>
</dbReference>
<dbReference type="Gene3D" id="3.30.260.10">
    <property type="entry name" value="TCP-1-like chaperonin intermediate domain"/>
    <property type="match status" value="1"/>
</dbReference>
<evidence type="ECO:0000256" key="1">
    <source>
        <dbReference type="ARBA" id="ARBA00006607"/>
    </source>
</evidence>
<dbReference type="SUPFAM" id="SSF48592">
    <property type="entry name" value="GroEL equatorial domain-like"/>
    <property type="match status" value="1"/>
</dbReference>
<evidence type="ECO:0000256" key="6">
    <source>
        <dbReference type="ARBA" id="ARBA00023235"/>
    </source>
</evidence>
<keyword evidence="6 7" id="KW-0413">Isomerase</keyword>
<dbReference type="AlphaFoldDB" id="A0A5Q0TC47"/>
<dbReference type="GO" id="GO:0005737">
    <property type="term" value="C:cytoplasm"/>
    <property type="evidence" value="ECO:0007669"/>
    <property type="project" value="UniProtKB-SubCell"/>
</dbReference>
<dbReference type="InterPro" id="IPR001844">
    <property type="entry name" value="Cpn60/GroEL"/>
</dbReference>
<dbReference type="NCBIfam" id="TIGR02348">
    <property type="entry name" value="GroEL"/>
    <property type="match status" value="1"/>
</dbReference>
<evidence type="ECO:0000256" key="7">
    <source>
        <dbReference type="HAMAP-Rule" id="MF_00600"/>
    </source>
</evidence>
<gene>
    <name evidence="7 10" type="primary">groL</name>
    <name evidence="7" type="synonym">groEL</name>
    <name evidence="10" type="ORF">GFB47_01460</name>
</gene>
<dbReference type="Gene3D" id="3.50.7.10">
    <property type="entry name" value="GroEL"/>
    <property type="match status" value="1"/>
</dbReference>
<dbReference type="PANTHER" id="PTHR45633">
    <property type="entry name" value="60 KDA HEAT SHOCK PROTEIN, MITOCHONDRIAL"/>
    <property type="match status" value="1"/>
</dbReference>
<dbReference type="SUPFAM" id="SSF54849">
    <property type="entry name" value="GroEL-intermediate domain like"/>
    <property type="match status" value="1"/>
</dbReference>
<dbReference type="GO" id="GO:0051082">
    <property type="term" value="F:unfolded protein binding"/>
    <property type="evidence" value="ECO:0007669"/>
    <property type="project" value="UniProtKB-UniRule"/>
</dbReference>
<dbReference type="InterPro" id="IPR027409">
    <property type="entry name" value="GroEL-like_apical_dom_sf"/>
</dbReference>
<comment type="subunit">
    <text evidence="7 9">Forms a cylinder of 14 subunits composed of two heptameric rings stacked back-to-back. Interacts with the co-chaperonin GroES.</text>
</comment>
<dbReference type="EC" id="5.6.1.7" evidence="7"/>